<dbReference type="InterPro" id="IPR001296">
    <property type="entry name" value="Glyco_trans_1"/>
</dbReference>
<comment type="caution">
    <text evidence="4">The sequence shown here is derived from an EMBL/GenBank/DDBJ whole genome shotgun (WGS) entry which is preliminary data.</text>
</comment>
<dbReference type="Gene3D" id="3.40.50.2000">
    <property type="entry name" value="Glycogen Phosphorylase B"/>
    <property type="match status" value="2"/>
</dbReference>
<evidence type="ECO:0000259" key="3">
    <source>
        <dbReference type="Pfam" id="PF13439"/>
    </source>
</evidence>
<keyword evidence="1" id="KW-0812">Transmembrane</keyword>
<keyword evidence="1" id="KW-1133">Transmembrane helix</keyword>
<feature type="transmembrane region" description="Helical" evidence="1">
    <location>
        <begin position="78"/>
        <end position="97"/>
    </location>
</feature>
<keyword evidence="4" id="KW-0328">Glycosyltransferase</keyword>
<keyword evidence="1" id="KW-0472">Membrane</keyword>
<dbReference type="PANTHER" id="PTHR45947:SF14">
    <property type="entry name" value="SLL1723 PROTEIN"/>
    <property type="match status" value="1"/>
</dbReference>
<dbReference type="Pfam" id="PF00534">
    <property type="entry name" value="Glycos_transf_1"/>
    <property type="match status" value="1"/>
</dbReference>
<dbReference type="Proteomes" id="UP001596043">
    <property type="component" value="Unassembled WGS sequence"/>
</dbReference>
<accession>A0ABV9I2F6</accession>
<dbReference type="InterPro" id="IPR050194">
    <property type="entry name" value="Glycosyltransferase_grp1"/>
</dbReference>
<name>A0ABV9I2F6_9FLAO</name>
<evidence type="ECO:0000313" key="5">
    <source>
        <dbReference type="Proteomes" id="UP001596043"/>
    </source>
</evidence>
<organism evidence="4 5">
    <name type="scientific">Dokdonia ponticola</name>
    <dbReference type="NCBI Taxonomy" id="2041041"/>
    <lineage>
        <taxon>Bacteria</taxon>
        <taxon>Pseudomonadati</taxon>
        <taxon>Bacteroidota</taxon>
        <taxon>Flavobacteriia</taxon>
        <taxon>Flavobacteriales</taxon>
        <taxon>Flavobacteriaceae</taxon>
        <taxon>Dokdonia</taxon>
    </lineage>
</organism>
<gene>
    <name evidence="4" type="ORF">ACFO3O_20420</name>
</gene>
<protein>
    <submittedName>
        <fullName evidence="4">Glycosyltransferase</fullName>
        <ecNumber evidence="4">2.4.-.-</ecNumber>
    </submittedName>
</protein>
<keyword evidence="4" id="KW-0808">Transferase</keyword>
<evidence type="ECO:0000313" key="4">
    <source>
        <dbReference type="EMBL" id="MFC4636283.1"/>
    </source>
</evidence>
<dbReference type="Pfam" id="PF13439">
    <property type="entry name" value="Glyco_transf_4"/>
    <property type="match status" value="1"/>
</dbReference>
<dbReference type="RefSeq" id="WP_379982329.1">
    <property type="nucleotide sequence ID" value="NZ_JBHSFV010000017.1"/>
</dbReference>
<dbReference type="EMBL" id="JBHSFV010000017">
    <property type="protein sequence ID" value="MFC4636283.1"/>
    <property type="molecule type" value="Genomic_DNA"/>
</dbReference>
<dbReference type="InterPro" id="IPR028098">
    <property type="entry name" value="Glyco_trans_4-like_N"/>
</dbReference>
<keyword evidence="5" id="KW-1185">Reference proteome</keyword>
<dbReference type="SUPFAM" id="SSF53756">
    <property type="entry name" value="UDP-Glycosyltransferase/glycogen phosphorylase"/>
    <property type="match status" value="1"/>
</dbReference>
<proteinExistence type="predicted"/>
<evidence type="ECO:0000256" key="1">
    <source>
        <dbReference type="SAM" id="Phobius"/>
    </source>
</evidence>
<dbReference type="PANTHER" id="PTHR45947">
    <property type="entry name" value="SULFOQUINOVOSYL TRANSFERASE SQD2"/>
    <property type="match status" value="1"/>
</dbReference>
<feature type="domain" description="Glycosyl transferase family 1" evidence="2">
    <location>
        <begin position="215"/>
        <end position="387"/>
    </location>
</feature>
<sequence>MSKEIVFVTRFFPKASETFVVSNVVEAIKKGFSVRVIAQEVAPVMESSQESLLKKYKVMDVTTAFTEPIEKKERLKKAVYYLCNPVLLFYFLKYVYVKKKVSLSYIFLLHFYKPYRKAAAFHVHFATVSGSISILKKIGFISSKLMVTFHGYDAFYKNEQEKLDWQDRYALLFRVADRITCNTPYLKAQIETIGKPRVGIKTVPMGIDTAYYTPQQHPKELIKNETIRILSIGRLIEFKGHIYGIQAVNVLVTKGYNIHYTIIGDGVLEHELQQLIDQLGLQQHVKLYGSATQEEIKTLLEKTHLFLMTSIKDARGREETQGVVTAEAQAMGVPVVGFESGGVPYTITPNTGVLVPQKDVEALAQAMKQVLEDPMRYKVMSQEAQQWIRKEFSLSQMTSNFYDDFI</sequence>
<reference evidence="5" key="1">
    <citation type="journal article" date="2019" name="Int. J. Syst. Evol. Microbiol.">
        <title>The Global Catalogue of Microorganisms (GCM) 10K type strain sequencing project: providing services to taxonomists for standard genome sequencing and annotation.</title>
        <authorList>
            <consortium name="The Broad Institute Genomics Platform"/>
            <consortium name="The Broad Institute Genome Sequencing Center for Infectious Disease"/>
            <person name="Wu L."/>
            <person name="Ma J."/>
        </authorList>
    </citation>
    <scope>NUCLEOTIDE SEQUENCE [LARGE SCALE GENOMIC DNA]</scope>
    <source>
        <strain evidence="5">YJ-61-S</strain>
    </source>
</reference>
<dbReference type="EC" id="2.4.-.-" evidence="4"/>
<feature type="domain" description="Glycosyltransferase subfamily 4-like N-terminal" evidence="3">
    <location>
        <begin position="99"/>
        <end position="210"/>
    </location>
</feature>
<dbReference type="GO" id="GO:0016757">
    <property type="term" value="F:glycosyltransferase activity"/>
    <property type="evidence" value="ECO:0007669"/>
    <property type="project" value="UniProtKB-KW"/>
</dbReference>
<evidence type="ECO:0000259" key="2">
    <source>
        <dbReference type="Pfam" id="PF00534"/>
    </source>
</evidence>